<dbReference type="PANTHER" id="PTHR42711:SF5">
    <property type="entry name" value="ABC TRANSPORTER ATP-BINDING PROTEIN NATA"/>
    <property type="match status" value="1"/>
</dbReference>
<feature type="domain" description="ABC transporter" evidence="6">
    <location>
        <begin position="4"/>
        <end position="231"/>
    </location>
</feature>
<evidence type="ECO:0000256" key="3">
    <source>
        <dbReference type="ARBA" id="ARBA00022458"/>
    </source>
</evidence>
<dbReference type="InterPro" id="IPR027417">
    <property type="entry name" value="P-loop_NTPase"/>
</dbReference>
<name>A0A7V5PMW3_CALAY</name>
<proteinExistence type="inferred from homology"/>
<accession>A0A7V5PMW3</accession>
<keyword evidence="2" id="KW-0813">Transport</keyword>
<dbReference type="Gene3D" id="3.40.50.300">
    <property type="entry name" value="P-loop containing nucleotide triphosphate hydrolases"/>
    <property type="match status" value="1"/>
</dbReference>
<dbReference type="InterPro" id="IPR025302">
    <property type="entry name" value="DrrA1/2-like_C"/>
</dbReference>
<dbReference type="EMBL" id="DROD01000167">
    <property type="protein sequence ID" value="HHJ52009.1"/>
    <property type="molecule type" value="Genomic_DNA"/>
</dbReference>
<evidence type="ECO:0000256" key="5">
    <source>
        <dbReference type="ARBA" id="ARBA00022840"/>
    </source>
</evidence>
<dbReference type="InterPro" id="IPR003593">
    <property type="entry name" value="AAA+_ATPase"/>
</dbReference>
<evidence type="ECO:0000256" key="2">
    <source>
        <dbReference type="ARBA" id="ARBA00022448"/>
    </source>
</evidence>
<comment type="similarity">
    <text evidence="1">Belongs to the ABC transporter superfamily.</text>
</comment>
<evidence type="ECO:0000313" key="7">
    <source>
        <dbReference type="EMBL" id="HHJ52009.1"/>
    </source>
</evidence>
<dbReference type="Proteomes" id="UP000886124">
    <property type="component" value="Unassembled WGS sequence"/>
</dbReference>
<gene>
    <name evidence="7" type="ORF">ENJ89_02335</name>
</gene>
<dbReference type="Pfam" id="PF00005">
    <property type="entry name" value="ABC_tran"/>
    <property type="match status" value="1"/>
</dbReference>
<keyword evidence="3" id="KW-0536">Nodulation</keyword>
<keyword evidence="5 7" id="KW-0067">ATP-binding</keyword>
<reference evidence="7" key="1">
    <citation type="journal article" date="2020" name="mSystems">
        <title>Genome- and Community-Level Interaction Insights into Carbon Utilization and Element Cycling Functions of Hydrothermarchaeota in Hydrothermal Sediment.</title>
        <authorList>
            <person name="Zhou Z."/>
            <person name="Liu Y."/>
            <person name="Xu W."/>
            <person name="Pan J."/>
            <person name="Luo Z.H."/>
            <person name="Li M."/>
        </authorList>
    </citation>
    <scope>NUCLEOTIDE SEQUENCE [LARGE SCALE GENOMIC DNA]</scope>
    <source>
        <strain evidence="7">HyVt-527</strain>
    </source>
</reference>
<dbReference type="SUPFAM" id="SSF52540">
    <property type="entry name" value="P-loop containing nucleoside triphosphate hydrolases"/>
    <property type="match status" value="1"/>
</dbReference>
<organism evidence="7">
    <name type="scientific">Caldithrix abyssi</name>
    <dbReference type="NCBI Taxonomy" id="187145"/>
    <lineage>
        <taxon>Bacteria</taxon>
        <taxon>Pseudomonadati</taxon>
        <taxon>Calditrichota</taxon>
        <taxon>Calditrichia</taxon>
        <taxon>Calditrichales</taxon>
        <taxon>Calditrichaceae</taxon>
        <taxon>Caldithrix</taxon>
    </lineage>
</organism>
<protein>
    <submittedName>
        <fullName evidence="7">ATP-binding cassette domain-containing protein</fullName>
    </submittedName>
</protein>
<dbReference type="InterPro" id="IPR050763">
    <property type="entry name" value="ABC_transporter_ATP-binding"/>
</dbReference>
<dbReference type="PANTHER" id="PTHR42711">
    <property type="entry name" value="ABC TRANSPORTER ATP-BINDING PROTEIN"/>
    <property type="match status" value="1"/>
</dbReference>
<dbReference type="AlphaFoldDB" id="A0A7V5PMW3"/>
<evidence type="ECO:0000256" key="1">
    <source>
        <dbReference type="ARBA" id="ARBA00005417"/>
    </source>
</evidence>
<dbReference type="InterPro" id="IPR003439">
    <property type="entry name" value="ABC_transporter-like_ATP-bd"/>
</dbReference>
<dbReference type="Pfam" id="PF13732">
    <property type="entry name" value="DrrA1-3_C"/>
    <property type="match status" value="1"/>
</dbReference>
<dbReference type="SMART" id="SM00382">
    <property type="entry name" value="AAA"/>
    <property type="match status" value="1"/>
</dbReference>
<keyword evidence="4" id="KW-0547">Nucleotide-binding</keyword>
<dbReference type="PROSITE" id="PS50893">
    <property type="entry name" value="ABC_TRANSPORTER_2"/>
    <property type="match status" value="1"/>
</dbReference>
<dbReference type="GO" id="GO:0016887">
    <property type="term" value="F:ATP hydrolysis activity"/>
    <property type="evidence" value="ECO:0007669"/>
    <property type="project" value="InterPro"/>
</dbReference>
<evidence type="ECO:0000259" key="6">
    <source>
        <dbReference type="PROSITE" id="PS50893"/>
    </source>
</evidence>
<dbReference type="GO" id="GO:0005524">
    <property type="term" value="F:ATP binding"/>
    <property type="evidence" value="ECO:0007669"/>
    <property type="project" value="UniProtKB-KW"/>
</dbReference>
<comment type="caution">
    <text evidence="7">The sequence shown here is derived from an EMBL/GenBank/DDBJ whole genome shotgun (WGS) entry which is preliminary data.</text>
</comment>
<sequence>MAVLQVEQVSKSFNGFKAVDQVSFTVEKDHIYGLLGPNGAGKTTTIRMVMNILVPDSGSVALFGQPMSDQLKDRIGYLPEERGLFPKMKCLDELIFFGELHGMTKSDARNSALSWMEKLDIASSADQKIEELSKGTQQKIQFIATILHDPELIILDEPFSGLDPVNVNLIKDILLEFRQSGKAIIFSTHMMDAAEKLCDQILMINRGKKVLDGGLSAIQDTYGKNNVVIEYEGDGRIFDQIPIIRSCNDYGNMAEVELRDGVEPDELLKHLIGKVKIRKFETQRSSLNDIFLQLVQGDQTHE</sequence>
<evidence type="ECO:0000256" key="4">
    <source>
        <dbReference type="ARBA" id="ARBA00022741"/>
    </source>
</evidence>